<proteinExistence type="predicted"/>
<gene>
    <name evidence="2" type="ORF">Pc21g02600</name>
    <name evidence="2" type="ORF">PCH_Pc21g02600</name>
</gene>
<dbReference type="OrthoDB" id="10654583at2759"/>
<evidence type="ECO:0000313" key="2">
    <source>
        <dbReference type="EMBL" id="CAP95157.1"/>
    </source>
</evidence>
<dbReference type="EMBL" id="AM920436">
    <property type="protein sequence ID" value="CAP95157.1"/>
    <property type="molecule type" value="Genomic_DNA"/>
</dbReference>
<feature type="region of interest" description="Disordered" evidence="1">
    <location>
        <begin position="90"/>
        <end position="110"/>
    </location>
</feature>
<sequence>MLFPACQGQTDPQSRPGWTRRQPYLWHGQDDRLGTPIWQFAPLAAACRMLGASLIYSALIGNLSVYYPGPSFLRGRYAVRDPCRLGIRPSVDQVESGPDQRGKRENKQREASCASETSLAQLEYLFASFPLSLSRKPGVRKSRNYHMDHLIVQVGRVCSISGVMVPIPSALGRPDLRVQLWNTSACNVPATLAILNQDRFLFSAFFVAYSLCFAIRVIRLKGSRNTGNSIERKEPCGWLRGSGMVGVFYYFRVSLASEQCRVKEQLIKAEPIQAIFYYNLSVSGILAGCFTRTNRVEPYLEWDRRDRESSDIETRRLPEYNTLLVGQLPQGWFPGAEAWLTFLAIKLIAILPGNMVPHAEDPFLLYGCTRRTWLSSDYPINALGLSMLCMGRSEVSQSASLGSV</sequence>
<name>B6HK10_PENRW</name>
<keyword evidence="3" id="KW-1185">Reference proteome</keyword>
<dbReference type="HOGENOM" id="CLU_681697_0_0_1"/>
<protein>
    <submittedName>
        <fullName evidence="2">Uncharacterized protein</fullName>
    </submittedName>
</protein>
<feature type="region of interest" description="Disordered" evidence="1">
    <location>
        <begin position="1"/>
        <end position="20"/>
    </location>
</feature>
<evidence type="ECO:0000256" key="1">
    <source>
        <dbReference type="SAM" id="MobiDB-lite"/>
    </source>
</evidence>
<evidence type="ECO:0000313" key="3">
    <source>
        <dbReference type="Proteomes" id="UP000000724"/>
    </source>
</evidence>
<reference evidence="2 3" key="1">
    <citation type="journal article" date="2008" name="Nat. Biotechnol.">
        <title>Genome sequencing and analysis of the filamentous fungus Penicillium chrysogenum.</title>
        <authorList>
            <person name="van den Berg M.A."/>
            <person name="Albang R."/>
            <person name="Albermann K."/>
            <person name="Badger J.H."/>
            <person name="Daran J.-M."/>
            <person name="Driessen A.J.M."/>
            <person name="Garcia-Estrada C."/>
            <person name="Fedorova N.D."/>
            <person name="Harris D.M."/>
            <person name="Heijne W.H.M."/>
            <person name="Joardar V.S."/>
            <person name="Kiel J.A.K.W."/>
            <person name="Kovalchuk A."/>
            <person name="Martin J.F."/>
            <person name="Nierman W.C."/>
            <person name="Nijland J.G."/>
            <person name="Pronk J.T."/>
            <person name="Roubos J.A."/>
            <person name="van der Klei I.J."/>
            <person name="van Peij N.N.M.E."/>
            <person name="Veenhuis M."/>
            <person name="von Doehren H."/>
            <person name="Wagner C."/>
            <person name="Wortman J.R."/>
            <person name="Bovenberg R.A.L."/>
        </authorList>
    </citation>
    <scope>NUCLEOTIDE SEQUENCE [LARGE SCALE GENOMIC DNA]</scope>
    <source>
        <strain evidence="3">ATCC 28089 / DSM 1075 / NRRL 1951 / Wisconsin 54-1255</strain>
    </source>
</reference>
<dbReference type="Proteomes" id="UP000000724">
    <property type="component" value="Contig Pc00c21"/>
</dbReference>
<dbReference type="AlphaFoldDB" id="B6HK10"/>
<feature type="compositionally biased region" description="Basic and acidic residues" evidence="1">
    <location>
        <begin position="98"/>
        <end position="110"/>
    </location>
</feature>
<dbReference type="VEuPathDB" id="FungiDB:PCH_Pc21g02600"/>
<accession>B6HK10</accession>
<organism evidence="2 3">
    <name type="scientific">Penicillium rubens (strain ATCC 28089 / DSM 1075 / NRRL 1951 / Wisconsin 54-1255)</name>
    <name type="common">Penicillium chrysogenum</name>
    <dbReference type="NCBI Taxonomy" id="500485"/>
    <lineage>
        <taxon>Eukaryota</taxon>
        <taxon>Fungi</taxon>
        <taxon>Dikarya</taxon>
        <taxon>Ascomycota</taxon>
        <taxon>Pezizomycotina</taxon>
        <taxon>Eurotiomycetes</taxon>
        <taxon>Eurotiomycetidae</taxon>
        <taxon>Eurotiales</taxon>
        <taxon>Aspergillaceae</taxon>
        <taxon>Penicillium</taxon>
        <taxon>Penicillium chrysogenum species complex</taxon>
    </lineage>
</organism>